<name>A0A520KRW3_METT2</name>
<reference evidence="2 3" key="1">
    <citation type="journal article" date="2019" name="Nat. Microbiol.">
        <title>Wide diversity of methane and short-chain alkane metabolisms in uncultured archaea.</title>
        <authorList>
            <person name="Borrel G."/>
            <person name="Adam P.S."/>
            <person name="McKay L.J."/>
            <person name="Chen L.X."/>
            <person name="Sierra-Garcia I.N."/>
            <person name="Sieber C.M."/>
            <person name="Letourneur Q."/>
            <person name="Ghozlane A."/>
            <person name="Andersen G.L."/>
            <person name="Li W.J."/>
            <person name="Hallam S.J."/>
            <person name="Muyzer G."/>
            <person name="de Oliveira V.M."/>
            <person name="Inskeep W.P."/>
            <person name="Banfield J.F."/>
            <person name="Gribaldo S."/>
        </authorList>
    </citation>
    <scope>NUCLEOTIDE SEQUENCE [LARGE SCALE GENOMIC DNA]</scope>
    <source>
        <strain evidence="2">NM1a</strain>
    </source>
</reference>
<dbReference type="AlphaFoldDB" id="A0A520KRW3"/>
<evidence type="ECO:0000259" key="1">
    <source>
        <dbReference type="Pfam" id="PF07992"/>
    </source>
</evidence>
<comment type="caution">
    <text evidence="2">The sequence shown here is derived from an EMBL/GenBank/DDBJ whole genome shotgun (WGS) entry which is preliminary data.</text>
</comment>
<dbReference type="PANTHER" id="PTHR42685">
    <property type="entry name" value="GERANYLGERANYL DIPHOSPHATE REDUCTASE"/>
    <property type="match status" value="1"/>
</dbReference>
<dbReference type="InterPro" id="IPR036188">
    <property type="entry name" value="FAD/NAD-bd_sf"/>
</dbReference>
<organism evidence="2 3">
    <name type="scientific">Methanoliparum thermophilum</name>
    <dbReference type="NCBI Taxonomy" id="2491083"/>
    <lineage>
        <taxon>Archaea</taxon>
        <taxon>Methanobacteriati</taxon>
        <taxon>Methanobacteriota</taxon>
        <taxon>Candidatus Methanoliparia</taxon>
        <taxon>Candidatus Methanoliparales</taxon>
        <taxon>Candidatus Methanoliparaceae</taxon>
        <taxon>Candidatus Methanoliparum</taxon>
    </lineage>
</organism>
<dbReference type="PANTHER" id="PTHR42685:SF22">
    <property type="entry name" value="CONDITIONED MEDIUM FACTOR RECEPTOR 1"/>
    <property type="match status" value="1"/>
</dbReference>
<evidence type="ECO:0000313" key="3">
    <source>
        <dbReference type="Proteomes" id="UP000317158"/>
    </source>
</evidence>
<dbReference type="Proteomes" id="UP000317158">
    <property type="component" value="Unassembled WGS sequence"/>
</dbReference>
<dbReference type="SUPFAM" id="SSF51905">
    <property type="entry name" value="FAD/NAD(P)-binding domain"/>
    <property type="match status" value="1"/>
</dbReference>
<dbReference type="PRINTS" id="PR00411">
    <property type="entry name" value="PNDRDTASEI"/>
</dbReference>
<evidence type="ECO:0000313" key="2">
    <source>
        <dbReference type="EMBL" id="RZN64505.1"/>
    </source>
</evidence>
<dbReference type="Gene3D" id="3.50.50.60">
    <property type="entry name" value="FAD/NAD(P)-binding domain"/>
    <property type="match status" value="1"/>
</dbReference>
<feature type="domain" description="FAD/NAD(P)-binding" evidence="1">
    <location>
        <begin position="35"/>
        <end position="183"/>
    </location>
</feature>
<accession>A0A520KRW3</accession>
<dbReference type="PRINTS" id="PR00368">
    <property type="entry name" value="FADPNR"/>
</dbReference>
<protein>
    <submittedName>
        <fullName evidence="2">FAD-binding protein</fullName>
    </submittedName>
</protein>
<dbReference type="GO" id="GO:0016491">
    <property type="term" value="F:oxidoreductase activity"/>
    <property type="evidence" value="ECO:0007669"/>
    <property type="project" value="InterPro"/>
</dbReference>
<proteinExistence type="predicted"/>
<dbReference type="Pfam" id="PF07992">
    <property type="entry name" value="Pyr_redox_2"/>
    <property type="match status" value="1"/>
</dbReference>
<sequence length="415" mass="47179">MGYKRYVLFGISLKKISQKFLGYIPVGVVKMEKHEIVIIGAGPGGLTAAKELAKKDRDVLLLERKPEDKIGEKVCGGGLPERVWKDVPSSLFKGVFTPIIHLGGIEATAQLLGMKVASVDRIDLGQYQLREAEKFGAEVRGNSPVSYVKLRQNKVICKGEEIGYDNLIVACGSNSRLLKRLGLRTYITIGYDYDIEEHFRDMEIFYDVEKIGIRYAWIFPHGDHASIGSGYIPRFGQKGINERKKIENFFKERGIDLKYAKKRSAPMNIAYNYFKRRNVYLIGDSASFLNPLTGEGIYQAMRSGEIAANAIIDKKYKYKKPIKDVYRHHQIVNPLLFAADFFSIKKLEPKRIQKMLGWLENSKYGHRALSRANYLLAKSLKIYPGFASFLYLSQLFAPTTLASWDTIKDYMDVLI</sequence>
<dbReference type="InterPro" id="IPR050407">
    <property type="entry name" value="Geranylgeranyl_reductase"/>
</dbReference>
<dbReference type="InterPro" id="IPR023753">
    <property type="entry name" value="FAD/NAD-binding_dom"/>
</dbReference>
<gene>
    <name evidence="2" type="ORF">EF806_03950</name>
</gene>
<dbReference type="EMBL" id="RXIF01000006">
    <property type="protein sequence ID" value="RZN64505.1"/>
    <property type="molecule type" value="Genomic_DNA"/>
</dbReference>